<organism evidence="1 2">
    <name type="scientific">Caballeronia arvi</name>
    <dbReference type="NCBI Taxonomy" id="1777135"/>
    <lineage>
        <taxon>Bacteria</taxon>
        <taxon>Pseudomonadati</taxon>
        <taxon>Pseudomonadota</taxon>
        <taxon>Betaproteobacteria</taxon>
        <taxon>Burkholderiales</taxon>
        <taxon>Burkholderiaceae</taxon>
        <taxon>Caballeronia</taxon>
    </lineage>
</organism>
<evidence type="ECO:0000313" key="1">
    <source>
        <dbReference type="EMBL" id="SAL87727.1"/>
    </source>
</evidence>
<comment type="caution">
    <text evidence="1">The sequence shown here is derived from an EMBL/GenBank/DDBJ whole genome shotgun (WGS) entry which is preliminary data.</text>
</comment>
<dbReference type="Proteomes" id="UP000055019">
    <property type="component" value="Unassembled WGS sequence"/>
</dbReference>
<dbReference type="RefSeq" id="WP_235024903.1">
    <property type="nucleotide sequence ID" value="NZ_FCOM02000100.1"/>
</dbReference>
<evidence type="ECO:0000313" key="2">
    <source>
        <dbReference type="Proteomes" id="UP000055019"/>
    </source>
</evidence>
<keyword evidence="2" id="KW-1185">Reference proteome</keyword>
<name>A0A158L2V3_9BURK</name>
<dbReference type="EMBL" id="FCOM02000100">
    <property type="protein sequence ID" value="SAL87727.1"/>
    <property type="molecule type" value="Genomic_DNA"/>
</dbReference>
<reference evidence="1" key="1">
    <citation type="submission" date="2016-01" db="EMBL/GenBank/DDBJ databases">
        <authorList>
            <person name="Peeters C."/>
        </authorList>
    </citation>
    <scope>NUCLEOTIDE SEQUENCE [LARGE SCALE GENOMIC DNA]</scope>
    <source>
        <strain evidence="1">LMG 29317</strain>
    </source>
</reference>
<dbReference type="AlphaFoldDB" id="A0A158L2V3"/>
<protein>
    <submittedName>
        <fullName evidence="1">Integrase</fullName>
    </submittedName>
</protein>
<sequence length="45" mass="4967">MLRGTFAWLVDVRYLAGDPWTGVNGPPVIKRASAMQIKRALPAEL</sequence>
<proteinExistence type="predicted"/>
<accession>A0A158L2V3</accession>
<gene>
    <name evidence="1" type="ORF">AWB74_08238</name>
</gene>